<dbReference type="Gene3D" id="1.20.140.10">
    <property type="entry name" value="Butyryl-CoA Dehydrogenase, subunit A, domain 3"/>
    <property type="match status" value="1"/>
</dbReference>
<comment type="caution">
    <text evidence="8">The sequence shown here is derived from an EMBL/GenBank/DDBJ whole genome shotgun (WGS) entry which is preliminary data.</text>
</comment>
<dbReference type="PANTHER" id="PTHR43884">
    <property type="entry name" value="ACYL-COA DEHYDROGENASE"/>
    <property type="match status" value="1"/>
</dbReference>
<dbReference type="EMBL" id="JBHSXX010000001">
    <property type="protein sequence ID" value="MFC6866553.1"/>
    <property type="molecule type" value="Genomic_DNA"/>
</dbReference>
<evidence type="ECO:0000313" key="8">
    <source>
        <dbReference type="EMBL" id="MFC6866553.1"/>
    </source>
</evidence>
<evidence type="ECO:0000256" key="3">
    <source>
        <dbReference type="ARBA" id="ARBA00022630"/>
    </source>
</evidence>
<dbReference type="InterPro" id="IPR009100">
    <property type="entry name" value="AcylCoA_DH/oxidase_NM_dom_sf"/>
</dbReference>
<comment type="cofactor">
    <cofactor evidence="1">
        <name>FAD</name>
        <dbReference type="ChEBI" id="CHEBI:57692"/>
    </cofactor>
</comment>
<dbReference type="Pfam" id="PF02771">
    <property type="entry name" value="Acyl-CoA_dh_N"/>
    <property type="match status" value="1"/>
</dbReference>
<evidence type="ECO:0000256" key="2">
    <source>
        <dbReference type="ARBA" id="ARBA00009347"/>
    </source>
</evidence>
<reference evidence="9" key="1">
    <citation type="journal article" date="2019" name="Int. J. Syst. Evol. Microbiol.">
        <title>The Global Catalogue of Microorganisms (GCM) 10K type strain sequencing project: providing services to taxonomists for standard genome sequencing and annotation.</title>
        <authorList>
            <consortium name="The Broad Institute Genomics Platform"/>
            <consortium name="The Broad Institute Genome Sequencing Center for Infectious Disease"/>
            <person name="Wu L."/>
            <person name="Ma J."/>
        </authorList>
    </citation>
    <scope>NUCLEOTIDE SEQUENCE [LARGE SCALE GENOMIC DNA]</scope>
    <source>
        <strain evidence="9">KCTC 32255</strain>
    </source>
</reference>
<proteinExistence type="inferred from homology"/>
<dbReference type="RefSeq" id="WP_345395723.1">
    <property type="nucleotide sequence ID" value="NZ_BAABLA010000024.1"/>
</dbReference>
<evidence type="ECO:0000259" key="6">
    <source>
        <dbReference type="Pfam" id="PF00441"/>
    </source>
</evidence>
<keyword evidence="3" id="KW-0285">Flavoprotein</keyword>
<accession>A0ABW2BWH9</accession>
<dbReference type="PANTHER" id="PTHR43884:SF20">
    <property type="entry name" value="ACYL-COA DEHYDROGENASE FADE28"/>
    <property type="match status" value="1"/>
</dbReference>
<evidence type="ECO:0000256" key="5">
    <source>
        <dbReference type="ARBA" id="ARBA00023002"/>
    </source>
</evidence>
<dbReference type="SUPFAM" id="SSF47203">
    <property type="entry name" value="Acyl-CoA dehydrogenase C-terminal domain-like"/>
    <property type="match status" value="1"/>
</dbReference>
<name>A0ABW2BWH9_9PSEU</name>
<feature type="domain" description="Acyl-CoA dehydrogenase/oxidase C-terminal" evidence="6">
    <location>
        <begin position="186"/>
        <end position="319"/>
    </location>
</feature>
<keyword evidence="5 8" id="KW-0560">Oxidoreductase</keyword>
<sequence length="327" mass="34293">MRFTLSPEQRDFAASIDDLLANADTPTVVRAWANGEHEPGLRLWRRLADLGVTALAVPDAHGGLGASAVDLTVAIEALGRHAVPGPVVESIAALPVLLADSGHTKWLAELGSGDRIGTLAWPPHVPYAVDADVADVRVCVADGTLRKFVPGASMSSVDGTRQLSEVAAGDAIGPAQADRSWSYGVLACGAQLLGAGRRLLEMSVDYATQRSQYGNPIGGYQAIKHLLADAVTQLELARPLLYGAAVSLDTGSPSVARDVSAARVACADAAYLTARTALQVHGAIGYTAEHDLSLWLTKVRALRSAWGTQAWHREQVLTALTSERGAA</sequence>
<dbReference type="EC" id="1.-.-.-" evidence="8"/>
<evidence type="ECO:0000259" key="7">
    <source>
        <dbReference type="Pfam" id="PF02771"/>
    </source>
</evidence>
<keyword evidence="9" id="KW-1185">Reference proteome</keyword>
<gene>
    <name evidence="8" type="ORF">ACFQGD_05290</name>
</gene>
<organism evidence="8 9">
    <name type="scientific">Haloechinothrix salitolerans</name>
    <dbReference type="NCBI Taxonomy" id="926830"/>
    <lineage>
        <taxon>Bacteria</taxon>
        <taxon>Bacillati</taxon>
        <taxon>Actinomycetota</taxon>
        <taxon>Actinomycetes</taxon>
        <taxon>Pseudonocardiales</taxon>
        <taxon>Pseudonocardiaceae</taxon>
        <taxon>Haloechinothrix</taxon>
    </lineage>
</organism>
<dbReference type="Proteomes" id="UP001596337">
    <property type="component" value="Unassembled WGS sequence"/>
</dbReference>
<dbReference type="InterPro" id="IPR036250">
    <property type="entry name" value="AcylCo_DH-like_C"/>
</dbReference>
<dbReference type="GO" id="GO:0016491">
    <property type="term" value="F:oxidoreductase activity"/>
    <property type="evidence" value="ECO:0007669"/>
    <property type="project" value="UniProtKB-KW"/>
</dbReference>
<dbReference type="Gene3D" id="1.10.540.10">
    <property type="entry name" value="Acyl-CoA dehydrogenase/oxidase, N-terminal domain"/>
    <property type="match status" value="1"/>
</dbReference>
<feature type="domain" description="Acyl-CoA dehydrogenase/oxidase N-terminal" evidence="7">
    <location>
        <begin position="6"/>
        <end position="92"/>
    </location>
</feature>
<comment type="similarity">
    <text evidence="2">Belongs to the acyl-CoA dehydrogenase family.</text>
</comment>
<evidence type="ECO:0000313" key="9">
    <source>
        <dbReference type="Proteomes" id="UP001596337"/>
    </source>
</evidence>
<dbReference type="InterPro" id="IPR009075">
    <property type="entry name" value="AcylCo_DH/oxidase_C"/>
</dbReference>
<protein>
    <submittedName>
        <fullName evidence="8">Acyl-CoA dehydrogenase family protein</fullName>
        <ecNumber evidence="8">1.-.-.-</ecNumber>
    </submittedName>
</protein>
<dbReference type="SUPFAM" id="SSF56645">
    <property type="entry name" value="Acyl-CoA dehydrogenase NM domain-like"/>
    <property type="match status" value="1"/>
</dbReference>
<evidence type="ECO:0000256" key="1">
    <source>
        <dbReference type="ARBA" id="ARBA00001974"/>
    </source>
</evidence>
<evidence type="ECO:0000256" key="4">
    <source>
        <dbReference type="ARBA" id="ARBA00022827"/>
    </source>
</evidence>
<dbReference type="InterPro" id="IPR013786">
    <property type="entry name" value="AcylCoA_DH/ox_N"/>
</dbReference>
<keyword evidence="4" id="KW-0274">FAD</keyword>
<dbReference type="Pfam" id="PF00441">
    <property type="entry name" value="Acyl-CoA_dh_1"/>
    <property type="match status" value="1"/>
</dbReference>
<dbReference type="InterPro" id="IPR037069">
    <property type="entry name" value="AcylCoA_DH/ox_N_sf"/>
</dbReference>